<dbReference type="EMBL" id="AMRG01000013">
    <property type="protein sequence ID" value="EKE81486.1"/>
    <property type="molecule type" value="Genomic_DNA"/>
</dbReference>
<proteinExistence type="inferred from homology"/>
<evidence type="ECO:0000256" key="1">
    <source>
        <dbReference type="ARBA" id="ARBA00008007"/>
    </source>
</evidence>
<reference evidence="3 4" key="1">
    <citation type="journal article" date="2012" name="J. Bacteriol.">
        <title>Genome Sequence of Idiomarina xiamenensis Type Strain 10-D-4.</title>
        <authorList>
            <person name="Lai Q."/>
            <person name="Wang L."/>
            <person name="Wang W."/>
            <person name="Shao Z."/>
        </authorList>
    </citation>
    <scope>NUCLEOTIDE SEQUENCE [LARGE SCALE GENOMIC DNA]</scope>
    <source>
        <strain evidence="3 4">10-D-4</strain>
    </source>
</reference>
<dbReference type="PANTHER" id="PTHR47505:SF1">
    <property type="entry name" value="DNA UTILIZATION PROTEIN YHGH"/>
    <property type="match status" value="1"/>
</dbReference>
<evidence type="ECO:0000259" key="2">
    <source>
        <dbReference type="Pfam" id="PF00156"/>
    </source>
</evidence>
<dbReference type="eggNOG" id="COG1040">
    <property type="taxonomic scope" value="Bacteria"/>
</dbReference>
<dbReference type="InterPro" id="IPR051910">
    <property type="entry name" value="ComF/GntX_DNA_util-trans"/>
</dbReference>
<comment type="similarity">
    <text evidence="1">Belongs to the ComF/GntX family.</text>
</comment>
<keyword evidence="4" id="KW-1185">Reference proteome</keyword>
<name>K2JDL2_9GAMM</name>
<dbReference type="InterPro" id="IPR029057">
    <property type="entry name" value="PRTase-like"/>
</dbReference>
<protein>
    <submittedName>
        <fullName evidence="3">Competence protein</fullName>
    </submittedName>
</protein>
<dbReference type="CDD" id="cd06223">
    <property type="entry name" value="PRTases_typeI"/>
    <property type="match status" value="1"/>
</dbReference>
<organism evidence="3 4">
    <name type="scientific">Idiomarina xiamenensis 10-D-4</name>
    <dbReference type="NCBI Taxonomy" id="740709"/>
    <lineage>
        <taxon>Bacteria</taxon>
        <taxon>Pseudomonadati</taxon>
        <taxon>Pseudomonadota</taxon>
        <taxon>Gammaproteobacteria</taxon>
        <taxon>Alteromonadales</taxon>
        <taxon>Idiomarinaceae</taxon>
        <taxon>Idiomarina</taxon>
    </lineage>
</organism>
<dbReference type="OrthoDB" id="9793412at2"/>
<dbReference type="Gene3D" id="3.40.50.2020">
    <property type="match status" value="1"/>
</dbReference>
<dbReference type="PATRIC" id="fig|740709.3.peg.2108"/>
<dbReference type="PANTHER" id="PTHR47505">
    <property type="entry name" value="DNA UTILIZATION PROTEIN YHGH"/>
    <property type="match status" value="1"/>
</dbReference>
<dbReference type="Proteomes" id="UP000014115">
    <property type="component" value="Unassembled WGS sequence"/>
</dbReference>
<dbReference type="Pfam" id="PF00156">
    <property type="entry name" value="Pribosyltran"/>
    <property type="match status" value="1"/>
</dbReference>
<dbReference type="AlphaFoldDB" id="K2JDL2"/>
<dbReference type="RefSeq" id="WP_008489407.1">
    <property type="nucleotide sequence ID" value="NZ_AMRG01000013.1"/>
</dbReference>
<dbReference type="STRING" id="740709.A10D4_10426"/>
<evidence type="ECO:0000313" key="4">
    <source>
        <dbReference type="Proteomes" id="UP000014115"/>
    </source>
</evidence>
<accession>K2JDL2</accession>
<feature type="domain" description="Phosphoribosyltransferase" evidence="2">
    <location>
        <begin position="136"/>
        <end position="222"/>
    </location>
</feature>
<dbReference type="SUPFAM" id="SSF53271">
    <property type="entry name" value="PRTase-like"/>
    <property type="match status" value="1"/>
</dbReference>
<evidence type="ECO:0000313" key="3">
    <source>
        <dbReference type="EMBL" id="EKE81486.1"/>
    </source>
</evidence>
<dbReference type="InterPro" id="IPR000836">
    <property type="entry name" value="PRTase_dom"/>
</dbReference>
<comment type="caution">
    <text evidence="3">The sequence shown here is derived from an EMBL/GenBank/DDBJ whole genome shotgun (WGS) entry which is preliminary data.</text>
</comment>
<sequence length="230" mass="26033">MLTRLQTFANFHGIGQCVACLCRNDLPLAWCRACLAALPLLPPCNVLSWQPSSRLARSCRYVFSAAYYQATMARLIKAYKDKQQLGLTDSLAWLLTQHLQRCYARYQQPLPQCIVAMPMTSTNWRKRGFHQTGLLSQALAQHLRLPHYRGALKRSYHRQQRQATAQQRWLNTRYAIHSAVRWQQQRVALVDDVITTGASACAAARALKKRGAGSVDVWTLAYTPPLPLPG</sequence>
<gene>
    <name evidence="3" type="ORF">A10D4_10426</name>
</gene>